<feature type="region of interest" description="Disordered" evidence="2">
    <location>
        <begin position="2553"/>
        <end position="2598"/>
    </location>
</feature>
<feature type="region of interest" description="Disordered" evidence="2">
    <location>
        <begin position="3685"/>
        <end position="3755"/>
    </location>
</feature>
<protein>
    <submittedName>
        <fullName evidence="3">Uncharacterized protein</fullName>
    </submittedName>
</protein>
<dbReference type="PROSITE" id="PS50237">
    <property type="entry name" value="HECT"/>
    <property type="match status" value="1"/>
</dbReference>
<sequence length="4333" mass="479141">MSGSLQDNCQWLSVTEETLFLHDGLIRVTDLVELPRDVNSSHEADNEVISFDLKNPKELSNRLLAVCGTQNNAYTKLLEYRLNALRGYWNAQRQVVLDEQNEREANNSEETLAILKKQGLYKEPEQASFSTRISVLLVIPLLQSQSRIDSSLCGVTSELLLNCLRDCAPLSLSKEPGDCLRGLENLLCSWLGENTSDENVKVEEDQHQRENIASALVALACARGHLKTLIHVVHLLQNLPNLESLHTSDVLGKLLETEGGPGQPTAVLGSKHILCWGFEDLLSTPDKENVAVPASEKDKEKQVESEIGRSLACDGVFLYTTNSQGKNLAKIGSGLHGTLRGYVYSRNLELCPGKVAYGNKLLIYRPSAFDNEAENSNFCQIIDPSSLKPIKTLLTPHGFKNEGAQTTIGFCSDGRFFFWIWVPILPGDKSAKGIPVYLEMFDIDEEKGAIIPTQPQITLIKKDDAGAKSLNESFLSKLRPFRGSTSAATLVALTGGDPLSTKKEEHYIVLSLAASGAVGSTSCSVSLKNLIRSPMFCDGSTLVILTSPAGTSTSTSATRSLFGGTLSGLRLLASNMCFNVETGQFNTRSDLSDAPTCALGRGAPLQGLGVCFDVRNNMIWMCSNDWVDQFFNPGHQSPHHIHRRLKVTDEVILPPEDMVPTSIAVRCILQHVGSMCLHQINNDLLHSPLGNCIVQQHSVDVAQLRRIYDILQKAMSIKDDQTIICTLVVMQLLLKISLFKLERPAEIQILKETRELLWKLLTSCNTEFKDTQILEEACQVIMVGLPVLYPSNTDKSQLLQTLLFDGRNNEALQMLRDLILVDFADKLRAQAVEKEESRYLRLSDSLVNHILQITIQESSKLLSDAANLNKNNFEEMLSSLPIASPCLRYMMALQSHLLREAVLFKQEENSSPERSKYLQEILMSVVQLASRVFSGSCEVLEVLLATCNNVIHNFKEEREGHLQGLERIAKSTILGHLLPVLLTAMNHVNLHCLPLADELMPKLVNLVVLSSQAALLLKSQVEAVMQDDLDSDTDTHVMELMAPTVDIDDMSNDDTEEQGFLAGLKIPAPWSSGKTVESIHPVRDNYRFKETVHIPGARCLYLRFDPRSSSQYDYDKLVIFAGPTTNSKRVLEYGGNTYGFGSRSVLGSGWPKDLVKVDGDTVTFSFEMRSGREHNTPDKAMWGFLVTVRAQESTEEVSSGLPFLADLALGLSVLGCTMLQLLYKGPEKSPQEVNCQHLLKSKLLQRCVWQSGTDPSALLDSPSSPEDNDDSSLARIRLSMEILQNLRKLCRRQVPQLRPSIRDVINPDDLEERIVSTVLKHLSLQETVFKLAKAENQQTEEFILLRAVIQEVYSKIDSLLRQLQTLAELEQRWHNEVLDQKEGNTTIPPFFSDFHLQETKGKELAMLCFVKEVTMDSDSERAVKNLREKFDDDVSNETFSSSKSLMPRTQHIMKGLRARLDLLLQVTIAPGEGIHVARSVSNNQESVMGVMVRSDTDVLSQITRSISVPTGVESFQDDSILDITIKQRKRKTHRRTPSSVLQDLVEGEGRDKPPHIILIEQLFSFIGSNPEKAISPNDFLAAAAIRLKRGNTRKQALIHMKELLTAATKVGGATHLVAAVTSVLQSGPCVEELTCGGMVPQVREAFAETMTAVVQLANKYPIACSNSIGLLCTIPYTRAEEKCLVRSGLVHLLDKLCSLANLRSDTSDTQSVNQKVSTMAWAGFQVLANRCVMWETEDGSQIEELEHSGLARQVSVLLTNHLARATECIGNEAAGTEALQDVLSLLNTLARSRMGRAILSQPACVSKLLSLLLDQRPSPKLVLIILQLCRVALPLMNTADCEQVELPVWGQHLTNTHWNTSEPITDPPAKIVSLLLAKLGDFLVPGKKLCDYATLVSRRPSVDLSQGTKSADKEKSEESDIQAGKLSVFIHKREDQLSHEVIQPLLGSDNRPFRIGGGANMERVVRMDREMTKLGKAEVTTEDAITALKKAAKWAQMGLVVSTGPPVESGQADTPTGDKKNVRKQPVDVVCREKNTELARTDPIRPFISGHVANNMAAEVIALLHGLLSAPETHSAQSWSEAVQRVLHNSLSCLPLLLASLDTLSSPRCNNRQLMSMSKMANAALCALGGFTEMIKPGCEVKMLGPGIDDSQGTVLSVSEQTGMVTIQLDPEGGEDRHPRYSDTIQVPITRVMPVRNEIYKSTNVPVTDSLVMAIKAILLPQDDGTCPLQQNLPLNGDGNSLSNQMSRVVAELQTRACMVLAQYLQDIEFTKEFIQHCGCTIDILKSLAKDCNSGDRQAVVETHCDRLRLLYRDCAKPPPPPSKLDSRANQEMMLDANRSFPPVRASVFSQAMTGVTFLGDPSTGSGLPRGTMIYANQPIPQQAPAFYWELEICSFGDSQEESGAVISFGFAPSADKKDGAWTNPVGTCLFLNNGKAVHYNGASLLQWRSVRLDVALNAGDVAGIGWERTGESPVQGQTPRGRVYFTYNGRRLNAYMDDVSGGMFPVVHIQKKNTRIRANFGTRPFAFAEGQQHKEAADAANDLTREIRESFGHLPFHPHSDSENEGSPQPSPDSSSPEEIQAPKGPPCKTATIPKPQSAYSPDDCLNFKLFSCYDNFVTTGPDPRGPVLQDDESDEEVQEEDNGSEDHYALLVKAWEQKVFPVIRRRFRNEAQRKDGLEQIRGALQLGMTDIARQTVEFLYEENGGIPRDLHLPTIENIKEDLAKFTIEKVRKGTTVVIRNTAETSTAGATVLPKFAVRSMLKTFGLTGNVLDVDNSNEIVQVEVYLRSEGVLVRFWYPIEMLERPPQGLRKSSITGGQILDTSNIFIHRELLCCESVLAKMYCRTALLKLIDHCNSPAMEIVSCSASSLGSGMAASAALLQLLDIENLQLLSNELLCPPQSHGTVMATSLTTASSLDKCLANQMCSLTKLLYRDEDKLKRELAVAIARAANQGEDYLIELTTQICLCFQTAPEMFPYEEFPVTEVKVNTDLHFPGAGCLVVSCKTDPKAAKKDTSLYKSPWARVFSYTGHRIKKTGSAVKLEVVCYPRDTTSTSNQNEQYTPAIIPTDRVHIRLGVSPPPGIILTIHALPPQFLLAVAYIETLITEKYGCGTRSCGSRESCKMSDSQLAFQSKDIHDSLWSVDNIVISPPVFRHMIELLCRHLWMTNTPAIIKEYLFHLLAQSLRILHYSEGCNSSKLPTLNPHLNPSTGLLVQLQAELRRLYEEETKDWPSGTLVSGSGIGIGVSNKGRFSTYFHALMEVNLAVAELRYEDYFKPPPSLTAPSSSNTTLETASSSSLQTLSSPTSSAKRKKLKAKRDKERGGAVPKRTTTQRTSESDSSVSVSSVSSTELVPTPPSSSTTAAAAASSSSSGASMATAASEPGKGDPSGTNVKMEDILWLHRAVTVSKILRCLGFKEKHGRRFLNDAISDAAKLLTTPSVASRMLVITGIPPNLSPDTVKQAIRASCNANGGLERDEIFLPELDVPSEVQQVPSEQSDQESAEASTEQVENKPEKTPTKHIKGYAVINVLSKAKLENVKKTLFKNKVLVSSLTQDQEEAGDVPEEMLSVTSVLPTLVGEPHANTAIEEYLQYKFFSDEQQKEMVDPATLALTEIFHSCFIMEHKQGGSEVRHESGFICLGKDQILQNVQENLLCVFFNNIRPPKKSLAEQTMHILRRYGMLKSPDKELSPSADKPGKGKPSKKSPRSSKEKVVLGVVEKVNQRDKKPKGKDFSEKSSKEGATSDPVSTKGAKQSWMPEEAKYLTLDGFLQYVMDSAKQDIRAVWRAILACGFDIHFERCACLDMSQASHMASQWTPEMDAALVLHINSLSRKLAIATALLHPHEIQISEAVLSSEKLNCLQGVPLESIRLRFALLQSLNNTLETFFLPLVDLRPAQIYNRSTAALLSMLRGLVFYDTKINLMNRVLNATEQRKPDQAAPEITLDPLETILKVEKSCLATWLCQAYRQLLSIPSRQFCVRLASGGDPTYAFNVRLTGEEVHGTSGSFRQFLWQAAKEISGPLLRLLIPCNNSDRKGRYIFRPGPMSFSEERLLQFFGQLLGITMRADIPLGLDMLACVWKLLVGAELDPVTDLKEADLLTYNYIKKIEMVETESELQALCSGVFSRFVYSSLAGEEVELINKGGTVQVCWENRQEYVDAIRGLRFQELLCEDRVRAVHCGIASIIPFQLMALMSPLDLEIRTSGLPVVDLDFLKAHTMYQVGLMETDQHIQFFWNTLSGLSQEDLGKFIKFACNQERIPQTCPCRDGNADSMHVPPYPMKIAPPDGVGQPDERYIRVETCMFMIKLPQYSSQEVMTQQLMYAINCREDPLSG</sequence>
<evidence type="ECO:0000313" key="3">
    <source>
        <dbReference type="EMBL" id="EKC19266.1"/>
    </source>
</evidence>
<feature type="region of interest" description="Disordered" evidence="2">
    <location>
        <begin position="3490"/>
        <end position="3519"/>
    </location>
</feature>
<dbReference type="InterPro" id="IPR043136">
    <property type="entry name" value="B30.2/SPRY_sf"/>
</dbReference>
<dbReference type="PROSITE" id="PS50188">
    <property type="entry name" value="B302_SPRY"/>
    <property type="match status" value="1"/>
</dbReference>
<dbReference type="InterPro" id="IPR035983">
    <property type="entry name" value="Hect_E3_ubiquitin_ligase"/>
</dbReference>
<dbReference type="SMART" id="SM00119">
    <property type="entry name" value="HECTc"/>
    <property type="match status" value="1"/>
</dbReference>
<feature type="compositionally biased region" description="Acidic residues" evidence="2">
    <location>
        <begin position="2631"/>
        <end position="2645"/>
    </location>
</feature>
<evidence type="ECO:0000256" key="2">
    <source>
        <dbReference type="SAM" id="MobiDB-lite"/>
    </source>
</evidence>
<dbReference type="SUPFAM" id="SSF56204">
    <property type="entry name" value="Hect, E3 ligase catalytic domain"/>
    <property type="match status" value="1"/>
</dbReference>
<dbReference type="Gene3D" id="2.60.120.920">
    <property type="match status" value="1"/>
</dbReference>
<dbReference type="GO" id="GO:0004842">
    <property type="term" value="F:ubiquitin-protein transferase activity"/>
    <property type="evidence" value="ECO:0007669"/>
    <property type="project" value="InterPro"/>
</dbReference>
<feature type="compositionally biased region" description="Low complexity" evidence="2">
    <location>
        <begin position="3286"/>
        <end position="3309"/>
    </location>
</feature>
<dbReference type="InterPro" id="IPR035781">
    <property type="entry name" value="SPRY_HECTD4"/>
</dbReference>
<dbReference type="InterPro" id="IPR043366">
    <property type="entry name" value="HECTD4"/>
</dbReference>
<dbReference type="PANTHER" id="PTHR46435">
    <property type="entry name" value="E3 UBIQUITIN-PROTEIN LIGASE HECTD4-RELATED"/>
    <property type="match status" value="1"/>
</dbReference>
<dbReference type="Pfam" id="PF00632">
    <property type="entry name" value="HECT"/>
    <property type="match status" value="1"/>
</dbReference>
<dbReference type="Gene3D" id="3.30.2410.10">
    <property type="entry name" value="Hect, E3 ligase catalytic domain"/>
    <property type="match status" value="1"/>
</dbReference>
<keyword evidence="1" id="KW-0833">Ubl conjugation pathway</keyword>
<feature type="region of interest" description="Disordered" evidence="2">
    <location>
        <begin position="2004"/>
        <end position="2023"/>
    </location>
</feature>
<reference evidence="3" key="1">
    <citation type="journal article" date="2012" name="Nature">
        <title>The oyster genome reveals stress adaptation and complexity of shell formation.</title>
        <authorList>
            <person name="Zhang G."/>
            <person name="Fang X."/>
            <person name="Guo X."/>
            <person name="Li L."/>
            <person name="Luo R."/>
            <person name="Xu F."/>
            <person name="Yang P."/>
            <person name="Zhang L."/>
            <person name="Wang X."/>
            <person name="Qi H."/>
            <person name="Xiong Z."/>
            <person name="Que H."/>
            <person name="Xie Y."/>
            <person name="Holland P.W."/>
            <person name="Paps J."/>
            <person name="Zhu Y."/>
            <person name="Wu F."/>
            <person name="Chen Y."/>
            <person name="Wang J."/>
            <person name="Peng C."/>
            <person name="Meng J."/>
            <person name="Yang L."/>
            <person name="Liu J."/>
            <person name="Wen B."/>
            <person name="Zhang N."/>
            <person name="Huang Z."/>
            <person name="Zhu Q."/>
            <person name="Feng Y."/>
            <person name="Mount A."/>
            <person name="Hedgecock D."/>
            <person name="Xu Z."/>
            <person name="Liu Y."/>
            <person name="Domazet-Loso T."/>
            <person name="Du Y."/>
            <person name="Sun X."/>
            <person name="Zhang S."/>
            <person name="Liu B."/>
            <person name="Cheng P."/>
            <person name="Jiang X."/>
            <person name="Li J."/>
            <person name="Fan D."/>
            <person name="Wang W."/>
            <person name="Fu W."/>
            <person name="Wang T."/>
            <person name="Wang B."/>
            <person name="Zhang J."/>
            <person name="Peng Z."/>
            <person name="Li Y."/>
            <person name="Li N."/>
            <person name="Wang J."/>
            <person name="Chen M."/>
            <person name="He Y."/>
            <person name="Tan F."/>
            <person name="Song X."/>
            <person name="Zheng Q."/>
            <person name="Huang R."/>
            <person name="Yang H."/>
            <person name="Du X."/>
            <person name="Chen L."/>
            <person name="Yang M."/>
            <person name="Gaffney P.M."/>
            <person name="Wang S."/>
            <person name="Luo L."/>
            <person name="She Z."/>
            <person name="Ming Y."/>
            <person name="Huang W."/>
            <person name="Zhang S."/>
            <person name="Huang B."/>
            <person name="Zhang Y."/>
            <person name="Qu T."/>
            <person name="Ni P."/>
            <person name="Miao G."/>
            <person name="Wang J."/>
            <person name="Wang Q."/>
            <person name="Steinberg C.E."/>
            <person name="Wang H."/>
            <person name="Li N."/>
            <person name="Qian L."/>
            <person name="Zhang G."/>
            <person name="Li Y."/>
            <person name="Yang H."/>
            <person name="Liu X."/>
            <person name="Wang J."/>
            <person name="Yin Y."/>
            <person name="Wang J."/>
        </authorList>
    </citation>
    <scope>NUCLEOTIDE SEQUENCE [LARGE SCALE GENOMIC DNA]</scope>
    <source>
        <strain evidence="3">05x7-T-G4-1.051#20</strain>
    </source>
</reference>
<feature type="region of interest" description="Disordered" evidence="2">
    <location>
        <begin position="3281"/>
        <end position="3393"/>
    </location>
</feature>
<feature type="compositionally biased region" description="Low complexity" evidence="2">
    <location>
        <begin position="3339"/>
        <end position="3383"/>
    </location>
</feature>
<dbReference type="CDD" id="cd13735">
    <property type="entry name" value="SPRY_HECT_like"/>
    <property type="match status" value="1"/>
</dbReference>
<dbReference type="Gene3D" id="3.30.2160.10">
    <property type="entry name" value="Hect, E3 ligase catalytic domain"/>
    <property type="match status" value="1"/>
</dbReference>
<dbReference type="Gene3D" id="3.90.1750.10">
    <property type="entry name" value="Hect, E3 ligase catalytic domains"/>
    <property type="match status" value="1"/>
</dbReference>
<gene>
    <name evidence="3" type="ORF">CGI_10009041</name>
</gene>
<proteinExistence type="predicted"/>
<accession>K1QCL7</accession>
<organism evidence="3">
    <name type="scientific">Magallana gigas</name>
    <name type="common">Pacific oyster</name>
    <name type="synonym">Crassostrea gigas</name>
    <dbReference type="NCBI Taxonomy" id="29159"/>
    <lineage>
        <taxon>Eukaryota</taxon>
        <taxon>Metazoa</taxon>
        <taxon>Spiralia</taxon>
        <taxon>Lophotrochozoa</taxon>
        <taxon>Mollusca</taxon>
        <taxon>Bivalvia</taxon>
        <taxon>Autobranchia</taxon>
        <taxon>Pteriomorphia</taxon>
        <taxon>Ostreida</taxon>
        <taxon>Ostreoidea</taxon>
        <taxon>Ostreidae</taxon>
        <taxon>Magallana</taxon>
    </lineage>
</organism>
<feature type="compositionally biased region" description="Basic residues" evidence="2">
    <location>
        <begin position="3699"/>
        <end position="3708"/>
    </location>
</feature>
<dbReference type="EMBL" id="JH815740">
    <property type="protein sequence ID" value="EKC19266.1"/>
    <property type="molecule type" value="Genomic_DNA"/>
</dbReference>
<dbReference type="InParanoid" id="K1QCL7"/>
<dbReference type="HOGENOM" id="CLU_000179_1_0_1"/>
<dbReference type="InterPro" id="IPR001870">
    <property type="entry name" value="B30.2/SPRY"/>
</dbReference>
<feature type="region of interest" description="Disordered" evidence="2">
    <location>
        <begin position="2623"/>
        <end position="2646"/>
    </location>
</feature>
<dbReference type="PANTHER" id="PTHR46435:SF1">
    <property type="entry name" value="E3 UBIQUITIN-PROTEIN LIGASE HECTD4-RELATED"/>
    <property type="match status" value="1"/>
</dbReference>
<name>K1QCL7_MAGGI</name>
<dbReference type="InterPro" id="IPR000569">
    <property type="entry name" value="HECT_dom"/>
</dbReference>
<dbReference type="GO" id="GO:0042593">
    <property type="term" value="P:glucose homeostasis"/>
    <property type="evidence" value="ECO:0007669"/>
    <property type="project" value="TreeGrafter"/>
</dbReference>
<evidence type="ECO:0000256" key="1">
    <source>
        <dbReference type="ARBA" id="ARBA00022786"/>
    </source>
</evidence>
<feature type="compositionally biased region" description="Basic and acidic residues" evidence="2">
    <location>
        <begin position="3722"/>
        <end position="3740"/>
    </location>
</feature>